<sequence length="128" mass="15134">MENHVTVEEVKKILEEQPTTYSIVEPDYETQRKISQLEQDKTTAEMLARERWDIMGMRRKWSDWLLRVIISIVFFDFFVILAVGFKWMSFNEGYIVPFFVGESFLKTIGLALIVVGFLFNKDNIIKKT</sequence>
<keyword evidence="1" id="KW-0812">Transmembrane</keyword>
<dbReference type="EMBL" id="LCCN01000013">
    <property type="protein sequence ID" value="KKS31858.1"/>
    <property type="molecule type" value="Genomic_DNA"/>
</dbReference>
<reference evidence="2 3" key="1">
    <citation type="journal article" date="2015" name="Nature">
        <title>rRNA introns, odd ribosomes, and small enigmatic genomes across a large radiation of phyla.</title>
        <authorList>
            <person name="Brown C.T."/>
            <person name="Hug L.A."/>
            <person name="Thomas B.C."/>
            <person name="Sharon I."/>
            <person name="Castelle C.J."/>
            <person name="Singh A."/>
            <person name="Wilkins M.J."/>
            <person name="Williams K.H."/>
            <person name="Banfield J.F."/>
        </authorList>
    </citation>
    <scope>NUCLEOTIDE SEQUENCE [LARGE SCALE GENOMIC DNA]</scope>
</reference>
<feature type="transmembrane region" description="Helical" evidence="1">
    <location>
        <begin position="64"/>
        <end position="88"/>
    </location>
</feature>
<accession>A0A0G1B2V9</accession>
<dbReference type="AlphaFoldDB" id="A0A0G1B2V9"/>
<gene>
    <name evidence="2" type="ORF">UU93_C0013G0013</name>
</gene>
<evidence type="ECO:0000313" key="3">
    <source>
        <dbReference type="Proteomes" id="UP000034160"/>
    </source>
</evidence>
<organism evidence="2 3">
    <name type="scientific">Candidatus Amesbacteria bacterium GW2011_GWA2_42_12</name>
    <dbReference type="NCBI Taxonomy" id="1618356"/>
    <lineage>
        <taxon>Bacteria</taxon>
        <taxon>Candidatus Amesiibacteriota</taxon>
    </lineage>
</organism>
<evidence type="ECO:0000313" key="2">
    <source>
        <dbReference type="EMBL" id="KKS31858.1"/>
    </source>
</evidence>
<protein>
    <recommendedName>
        <fullName evidence="4">Holin of 3TMs, for gene-transfer release</fullName>
    </recommendedName>
</protein>
<dbReference type="STRING" id="1618356.UU93_C0013G0013"/>
<proteinExistence type="predicted"/>
<name>A0A0G1B2V9_9BACT</name>
<dbReference type="Proteomes" id="UP000034160">
    <property type="component" value="Unassembled WGS sequence"/>
</dbReference>
<evidence type="ECO:0000256" key="1">
    <source>
        <dbReference type="SAM" id="Phobius"/>
    </source>
</evidence>
<feature type="transmembrane region" description="Helical" evidence="1">
    <location>
        <begin position="94"/>
        <end position="119"/>
    </location>
</feature>
<keyword evidence="1" id="KW-1133">Transmembrane helix</keyword>
<evidence type="ECO:0008006" key="4">
    <source>
        <dbReference type="Google" id="ProtNLM"/>
    </source>
</evidence>
<comment type="caution">
    <text evidence="2">The sequence shown here is derived from an EMBL/GenBank/DDBJ whole genome shotgun (WGS) entry which is preliminary data.</text>
</comment>
<keyword evidence="1" id="KW-0472">Membrane</keyword>